<feature type="transmembrane region" description="Helical" evidence="1">
    <location>
        <begin position="240"/>
        <end position="258"/>
    </location>
</feature>
<evidence type="ECO:0000313" key="2">
    <source>
        <dbReference type="EMBL" id="GGE23349.1"/>
    </source>
</evidence>
<reference evidence="2" key="1">
    <citation type="journal article" date="2014" name="Int. J. Syst. Evol. Microbiol.">
        <title>Complete genome sequence of Corynebacterium casei LMG S-19264T (=DSM 44701T), isolated from a smear-ripened cheese.</title>
        <authorList>
            <consortium name="US DOE Joint Genome Institute (JGI-PGF)"/>
            <person name="Walter F."/>
            <person name="Albersmeier A."/>
            <person name="Kalinowski J."/>
            <person name="Ruckert C."/>
        </authorList>
    </citation>
    <scope>NUCLEOTIDE SEQUENCE</scope>
    <source>
        <strain evidence="2">CGMCC 1.15533</strain>
    </source>
</reference>
<keyword evidence="1" id="KW-0812">Transmembrane</keyword>
<dbReference type="EMBL" id="BMJN01000001">
    <property type="protein sequence ID" value="GGE23349.1"/>
    <property type="molecule type" value="Genomic_DNA"/>
</dbReference>
<organism evidence="2 3">
    <name type="scientific">Streptococcus himalayensis</name>
    <dbReference type="NCBI Taxonomy" id="1888195"/>
    <lineage>
        <taxon>Bacteria</taxon>
        <taxon>Bacillati</taxon>
        <taxon>Bacillota</taxon>
        <taxon>Bacilli</taxon>
        <taxon>Lactobacillales</taxon>
        <taxon>Streptococcaceae</taxon>
        <taxon>Streptococcus</taxon>
    </lineage>
</organism>
<proteinExistence type="predicted"/>
<dbReference type="OrthoDB" id="2236777at2"/>
<keyword evidence="3" id="KW-1185">Reference proteome</keyword>
<dbReference type="AlphaFoldDB" id="A0A917A2N3"/>
<comment type="caution">
    <text evidence="2">The sequence shown here is derived from an EMBL/GenBank/DDBJ whole genome shotgun (WGS) entry which is preliminary data.</text>
</comment>
<dbReference type="RefSeq" id="WP_068990322.1">
    <property type="nucleotide sequence ID" value="NZ_BMJN01000001.1"/>
</dbReference>
<protein>
    <submittedName>
        <fullName evidence="2">Maltodextrose utilization protein MalA</fullName>
    </submittedName>
</protein>
<feature type="transmembrane region" description="Helical" evidence="1">
    <location>
        <begin position="216"/>
        <end position="234"/>
    </location>
</feature>
<sequence length="269" mass="30838">MLPYPFSYFANIWGFRRPFANRKSFSWFQLFFTSVFLIALMLIPLSIQHADRTSYPLTTFIEEVFEPLTDDVLQDFVQHTEIANHQLHYTGNSGKHTSPAGDVHIGKENTQLGQNLTLAFEPEQLIISQAGKRLANLSYQAIDNQAIKSKESLVEAINQDWFQQNRLTVSLFLMGLSAFLLSLNFFIIVFGATFFLYLTKKSKLFSFQTVKECYHFTLNCLGVPTLIALILGLLGQPMTTMVTCQNILFVLYLVILFYKTQFRDEKSGH</sequence>
<keyword evidence="1" id="KW-0472">Membrane</keyword>
<dbReference type="Proteomes" id="UP000660801">
    <property type="component" value="Unassembled WGS sequence"/>
</dbReference>
<name>A0A917A2N3_9STRE</name>
<reference evidence="2" key="2">
    <citation type="submission" date="2020-09" db="EMBL/GenBank/DDBJ databases">
        <authorList>
            <person name="Sun Q."/>
            <person name="Zhou Y."/>
        </authorList>
    </citation>
    <scope>NUCLEOTIDE SEQUENCE</scope>
    <source>
        <strain evidence="2">CGMCC 1.15533</strain>
    </source>
</reference>
<evidence type="ECO:0000313" key="3">
    <source>
        <dbReference type="Proteomes" id="UP000660801"/>
    </source>
</evidence>
<gene>
    <name evidence="2" type="primary">malA</name>
    <name evidence="2" type="ORF">GCM10011510_00510</name>
</gene>
<feature type="transmembrane region" description="Helical" evidence="1">
    <location>
        <begin position="171"/>
        <end position="196"/>
    </location>
</feature>
<accession>A0A917A2N3</accession>
<evidence type="ECO:0000256" key="1">
    <source>
        <dbReference type="SAM" id="Phobius"/>
    </source>
</evidence>
<keyword evidence="1" id="KW-1133">Transmembrane helix</keyword>
<feature type="transmembrane region" description="Helical" evidence="1">
    <location>
        <begin position="25"/>
        <end position="47"/>
    </location>
</feature>